<dbReference type="STRING" id="1286528.NHE_0352"/>
<dbReference type="Proteomes" id="UP000023755">
    <property type="component" value="Chromosome"/>
</dbReference>
<evidence type="ECO:0000313" key="2">
    <source>
        <dbReference type="EMBL" id="AHX11304.1"/>
    </source>
</evidence>
<evidence type="ECO:0000313" key="3">
    <source>
        <dbReference type="Proteomes" id="UP000023755"/>
    </source>
</evidence>
<keyword evidence="1" id="KW-1133">Transmembrane helix</keyword>
<gene>
    <name evidence="2" type="ORF">NHE_0352</name>
</gene>
<keyword evidence="3" id="KW-1185">Reference proteome</keyword>
<name>X5HJN2_9RICK</name>
<feature type="transmembrane region" description="Helical" evidence="1">
    <location>
        <begin position="54"/>
        <end position="76"/>
    </location>
</feature>
<proteinExistence type="predicted"/>
<dbReference type="EMBL" id="CP007481">
    <property type="protein sequence ID" value="AHX11304.1"/>
    <property type="molecule type" value="Genomic_DNA"/>
</dbReference>
<feature type="transmembrane region" description="Helical" evidence="1">
    <location>
        <begin position="118"/>
        <end position="142"/>
    </location>
</feature>
<dbReference type="AlphaFoldDB" id="X5HJN2"/>
<feature type="transmembrane region" description="Helical" evidence="1">
    <location>
        <begin position="20"/>
        <end position="42"/>
    </location>
</feature>
<feature type="transmembrane region" description="Helical" evidence="1">
    <location>
        <begin position="162"/>
        <end position="187"/>
    </location>
</feature>
<evidence type="ECO:0000256" key="1">
    <source>
        <dbReference type="SAM" id="Phobius"/>
    </source>
</evidence>
<dbReference type="KEGG" id="nhm:NHE_0352"/>
<keyword evidence="1" id="KW-0812">Transmembrane</keyword>
<organism evidence="2 3">
    <name type="scientific">Neorickettsia helminthoeca str. Oregon</name>
    <dbReference type="NCBI Taxonomy" id="1286528"/>
    <lineage>
        <taxon>Bacteria</taxon>
        <taxon>Pseudomonadati</taxon>
        <taxon>Pseudomonadota</taxon>
        <taxon>Alphaproteobacteria</taxon>
        <taxon>Rickettsiales</taxon>
        <taxon>Anaplasmataceae</taxon>
        <taxon>Neorickettsia</taxon>
    </lineage>
</organism>
<protein>
    <submittedName>
        <fullName evidence="2">Uncharacterized protein</fullName>
    </submittedName>
</protein>
<sequence>MLERENRELRKRANLKAICLPFLFSAVAAAVSFFVKVGIPVISRQWFSEGKEFAVRITMYVMALCIVLPILACVITNSVNNIAVRKAIELDEPAVPEENREGNAVQRWWARFSDTQNLVVNLCYYSIALLVAGFLCFVQYIAVKGIAELFKSLEKSRIETTIVVSIVVGICTAFLGVLFSSSLQMLLYHKNPKLFPSECRVYKSTGNGDGMNGSEEPKSSSTECLVQPMQSSFSKCVAL</sequence>
<dbReference type="HOGENOM" id="CLU_1179214_0_0_5"/>
<accession>X5HJN2</accession>
<reference evidence="2 3" key="1">
    <citation type="submission" date="2014-03" db="EMBL/GenBank/DDBJ databases">
        <title>Sequencing and Comparison of Genomes and Transcriptome Profiles of Human Ehrlichiosis Agents.</title>
        <authorList>
            <person name="Lin M."/>
            <person name="Daugherty S.C."/>
            <person name="Nagaraj S."/>
            <person name="Cheng Z."/>
            <person name="Xiong Q."/>
            <person name="Lin F.-Y."/>
            <person name="Sengamalay N."/>
            <person name="Ott S."/>
            <person name="Godinez A."/>
            <person name="Tallon L.J."/>
            <person name="Sadzewicz L."/>
            <person name="Fraser C.M."/>
            <person name="Dunning Hotopp J.C."/>
            <person name="Rikihisa Y."/>
        </authorList>
    </citation>
    <scope>NUCLEOTIDE SEQUENCE [LARGE SCALE GENOMIC DNA]</scope>
    <source>
        <strain evidence="2 3">Oregon</strain>
    </source>
</reference>
<keyword evidence="1" id="KW-0472">Membrane</keyword>